<dbReference type="GO" id="GO:0004222">
    <property type="term" value="F:metalloendopeptidase activity"/>
    <property type="evidence" value="ECO:0007669"/>
    <property type="project" value="InterPro"/>
</dbReference>
<evidence type="ECO:0000259" key="5">
    <source>
        <dbReference type="SMART" id="SM00235"/>
    </source>
</evidence>
<evidence type="ECO:0000256" key="4">
    <source>
        <dbReference type="ARBA" id="ARBA00022833"/>
    </source>
</evidence>
<sequence>MIKTQKGLLKVLLLLMIVIGGTSVPGIASASTKSYSPINPFKLDNPQHITYRFQNGTKANKRIFQKAVKKWNGTKLVHFEQVKTKATIVVRWQNKSAKETTNATGATKIWTRGNMIDHEVISLYTQAAKDWHLSAEGKYLNDAHELGHALGLKHDKNRHSVMNQFFIDGKYDYYITTQNLNAVKQIYHE</sequence>
<dbReference type="InterPro" id="IPR006026">
    <property type="entry name" value="Peptidase_Metallo"/>
</dbReference>
<dbReference type="SMART" id="SM00235">
    <property type="entry name" value="ZnMc"/>
    <property type="match status" value="1"/>
</dbReference>
<evidence type="ECO:0000256" key="1">
    <source>
        <dbReference type="ARBA" id="ARBA00022670"/>
    </source>
</evidence>
<dbReference type="InterPro" id="IPR001818">
    <property type="entry name" value="Pept_M10_metallopeptidase"/>
</dbReference>
<dbReference type="Pfam" id="PF00413">
    <property type="entry name" value="Peptidase_M10"/>
    <property type="match status" value="1"/>
</dbReference>
<reference evidence="7" key="1">
    <citation type="submission" date="2019-03" db="EMBL/GenBank/DDBJ databases">
        <title>Weissella sp. 26KH-42 Genome sequencing.</title>
        <authorList>
            <person name="Heo J."/>
            <person name="Kim S.-J."/>
            <person name="Kim J.-S."/>
            <person name="Hong S.-B."/>
            <person name="Kwon S.-W."/>
        </authorList>
    </citation>
    <scope>NUCLEOTIDE SEQUENCE [LARGE SCALE GENOMIC DNA]</scope>
    <source>
        <strain evidence="7">26KH-42</strain>
    </source>
</reference>
<dbReference type="KEGG" id="wei:EQG49_00150"/>
<dbReference type="GO" id="GO:0008270">
    <property type="term" value="F:zinc ion binding"/>
    <property type="evidence" value="ECO:0007669"/>
    <property type="project" value="InterPro"/>
</dbReference>
<evidence type="ECO:0000313" key="7">
    <source>
        <dbReference type="Proteomes" id="UP000292886"/>
    </source>
</evidence>
<keyword evidence="4" id="KW-0862">Zinc</keyword>
<keyword evidence="6" id="KW-0482">Metalloprotease</keyword>
<dbReference type="EMBL" id="CP037940">
    <property type="protein sequence ID" value="QBO34965.1"/>
    <property type="molecule type" value="Genomic_DNA"/>
</dbReference>
<accession>A0A4V1AIB9</accession>
<proteinExistence type="predicted"/>
<dbReference type="Gene3D" id="3.40.390.10">
    <property type="entry name" value="Collagenase (Catalytic Domain)"/>
    <property type="match status" value="1"/>
</dbReference>
<dbReference type="AlphaFoldDB" id="A0A4V1AIB9"/>
<evidence type="ECO:0000256" key="2">
    <source>
        <dbReference type="ARBA" id="ARBA00022723"/>
    </source>
</evidence>
<evidence type="ECO:0000256" key="3">
    <source>
        <dbReference type="ARBA" id="ARBA00022801"/>
    </source>
</evidence>
<keyword evidence="7" id="KW-1185">Reference proteome</keyword>
<dbReference type="GO" id="GO:0031012">
    <property type="term" value="C:extracellular matrix"/>
    <property type="evidence" value="ECO:0007669"/>
    <property type="project" value="InterPro"/>
</dbReference>
<dbReference type="GO" id="GO:0006508">
    <property type="term" value="P:proteolysis"/>
    <property type="evidence" value="ECO:0007669"/>
    <property type="project" value="UniProtKB-KW"/>
</dbReference>
<dbReference type="OrthoDB" id="2148705at2"/>
<keyword evidence="3" id="KW-0378">Hydrolase</keyword>
<dbReference type="PRINTS" id="PR00138">
    <property type="entry name" value="MATRIXIN"/>
</dbReference>
<feature type="domain" description="Peptidase metallopeptidase" evidence="5">
    <location>
        <begin position="40"/>
        <end position="189"/>
    </location>
</feature>
<keyword evidence="1 6" id="KW-0645">Protease</keyword>
<dbReference type="InterPro" id="IPR024079">
    <property type="entry name" value="MetalloPept_cat_dom_sf"/>
</dbReference>
<evidence type="ECO:0000313" key="6">
    <source>
        <dbReference type="EMBL" id="QBO34965.1"/>
    </source>
</evidence>
<dbReference type="RefSeq" id="WP_133362045.1">
    <property type="nucleotide sequence ID" value="NZ_CP037940.1"/>
</dbReference>
<dbReference type="SUPFAM" id="SSF55486">
    <property type="entry name" value="Metalloproteases ('zincins'), catalytic domain"/>
    <property type="match status" value="1"/>
</dbReference>
<dbReference type="Proteomes" id="UP000292886">
    <property type="component" value="Chromosome"/>
</dbReference>
<protein>
    <submittedName>
        <fullName evidence="6">Matrixin family metalloprotease</fullName>
    </submittedName>
</protein>
<gene>
    <name evidence="6" type="ORF">EQG49_00150</name>
</gene>
<dbReference type="InterPro" id="IPR021190">
    <property type="entry name" value="Pept_M10A"/>
</dbReference>
<organism evidence="6 7">
    <name type="scientific">Periweissella cryptocerci</name>
    <dbReference type="NCBI Taxonomy" id="2506420"/>
    <lineage>
        <taxon>Bacteria</taxon>
        <taxon>Bacillati</taxon>
        <taxon>Bacillota</taxon>
        <taxon>Bacilli</taxon>
        <taxon>Lactobacillales</taxon>
        <taxon>Lactobacillaceae</taxon>
        <taxon>Periweissella</taxon>
    </lineage>
</organism>
<keyword evidence="2" id="KW-0479">Metal-binding</keyword>
<name>A0A4V1AIB9_9LACO</name>